<evidence type="ECO:0000313" key="1">
    <source>
        <dbReference type="EMBL" id="GIQ64233.1"/>
    </source>
</evidence>
<organism evidence="1 2">
    <name type="scientific">Paenibacillus cisolokensis</name>
    <dbReference type="NCBI Taxonomy" id="1658519"/>
    <lineage>
        <taxon>Bacteria</taxon>
        <taxon>Bacillati</taxon>
        <taxon>Bacillota</taxon>
        <taxon>Bacilli</taxon>
        <taxon>Bacillales</taxon>
        <taxon>Paenibacillaceae</taxon>
        <taxon>Paenibacillus</taxon>
    </lineage>
</organism>
<reference evidence="1 2" key="1">
    <citation type="submission" date="2021-04" db="EMBL/GenBank/DDBJ databases">
        <title>Draft genome sequence of Paenibacillus cisolokensis, LC2-13A.</title>
        <authorList>
            <person name="Uke A."/>
            <person name="Chhe C."/>
            <person name="Baramee S."/>
            <person name="Kosugi A."/>
        </authorList>
    </citation>
    <scope>NUCLEOTIDE SEQUENCE [LARGE SCALE GENOMIC DNA]</scope>
    <source>
        <strain evidence="1 2">LC2-13A</strain>
    </source>
</reference>
<dbReference type="EMBL" id="BOVJ01000085">
    <property type="protein sequence ID" value="GIQ64233.1"/>
    <property type="molecule type" value="Genomic_DNA"/>
</dbReference>
<keyword evidence="2" id="KW-1185">Reference proteome</keyword>
<proteinExistence type="predicted"/>
<protein>
    <submittedName>
        <fullName evidence="1">Uncharacterized protein</fullName>
    </submittedName>
</protein>
<comment type="caution">
    <text evidence="1">The sequence shown here is derived from an EMBL/GenBank/DDBJ whole genome shotgun (WGS) entry which is preliminary data.</text>
</comment>
<accession>A0ABQ4N8F2</accession>
<gene>
    <name evidence="1" type="ORF">PACILC2_28010</name>
</gene>
<sequence>MAGLAAVQRAVDDVRRHEHERARLHGIRFVPDEITSFAVHQIIDFIRIVKLVRHFVRKNAFASFDEQRLTGHVHPS</sequence>
<dbReference type="Proteomes" id="UP000680304">
    <property type="component" value="Unassembled WGS sequence"/>
</dbReference>
<name>A0ABQ4N8F2_9BACL</name>
<evidence type="ECO:0000313" key="2">
    <source>
        <dbReference type="Proteomes" id="UP000680304"/>
    </source>
</evidence>